<reference evidence="3" key="1">
    <citation type="submission" date="2015-01" db="EMBL/GenBank/DDBJ databases">
        <authorList>
            <person name="Aksoy S."/>
            <person name="Warren W."/>
            <person name="Wilson R.K."/>
        </authorList>
    </citation>
    <scope>NUCLEOTIDE SEQUENCE [LARGE SCALE GENOMIC DNA]</scope>
    <source>
        <strain evidence="3">IAEA</strain>
    </source>
</reference>
<protein>
    <recommendedName>
        <fullName evidence="1">cGMP-dependent protein kinase interacting domain-containing protein</fullName>
    </recommendedName>
</protein>
<dbReference type="EnsemblMetazoa" id="GPPI022576-RA">
    <property type="protein sequence ID" value="GPPI022576-PA"/>
    <property type="gene ID" value="GPPI022576"/>
</dbReference>
<reference evidence="2" key="2">
    <citation type="submission" date="2020-05" db="UniProtKB">
        <authorList>
            <consortium name="EnsemblMetazoa"/>
        </authorList>
    </citation>
    <scope>IDENTIFICATION</scope>
    <source>
        <strain evidence="2">IAEA</strain>
    </source>
</reference>
<evidence type="ECO:0000313" key="3">
    <source>
        <dbReference type="Proteomes" id="UP000092460"/>
    </source>
</evidence>
<feature type="domain" description="cGMP-dependent protein kinase interacting" evidence="1">
    <location>
        <begin position="97"/>
        <end position="124"/>
    </location>
</feature>
<organism evidence="2 3">
    <name type="scientific">Glossina palpalis gambiensis</name>
    <dbReference type="NCBI Taxonomy" id="67801"/>
    <lineage>
        <taxon>Eukaryota</taxon>
        <taxon>Metazoa</taxon>
        <taxon>Ecdysozoa</taxon>
        <taxon>Arthropoda</taxon>
        <taxon>Hexapoda</taxon>
        <taxon>Insecta</taxon>
        <taxon>Pterygota</taxon>
        <taxon>Neoptera</taxon>
        <taxon>Endopterygota</taxon>
        <taxon>Diptera</taxon>
        <taxon>Brachycera</taxon>
        <taxon>Muscomorpha</taxon>
        <taxon>Hippoboscoidea</taxon>
        <taxon>Glossinidae</taxon>
        <taxon>Glossina</taxon>
    </lineage>
</organism>
<keyword evidence="3" id="KW-1185">Reference proteome</keyword>
<dbReference type="VEuPathDB" id="VectorBase:GPPI022576"/>
<proteinExistence type="predicted"/>
<accession>A0A1B0B8W6</accession>
<dbReference type="Proteomes" id="UP000092460">
    <property type="component" value="Unassembled WGS sequence"/>
</dbReference>
<evidence type="ECO:0000313" key="2">
    <source>
        <dbReference type="EnsemblMetazoa" id="GPPI022576-PA"/>
    </source>
</evidence>
<dbReference type="GO" id="GO:0019901">
    <property type="term" value="F:protein kinase binding"/>
    <property type="evidence" value="ECO:0007669"/>
    <property type="project" value="InterPro"/>
</dbReference>
<dbReference type="Pfam" id="PF15898">
    <property type="entry name" value="PRKG1_interact"/>
    <property type="match status" value="1"/>
</dbReference>
<dbReference type="InterPro" id="IPR031775">
    <property type="entry name" value="PRKG1_interact"/>
</dbReference>
<sequence length="124" mass="14201">MCIGNVWCHECKESMMRNLCSDSRSERSELSSSFVITVATENHQKIGLGSSARKRLIYIRSSAAYSANEELRFLWAMGDACRIICTSRRTPYNQAFQLEVYKTENLRLKEENAALIRVISKLSK</sequence>
<dbReference type="AlphaFoldDB" id="A0A1B0B8W6"/>
<evidence type="ECO:0000259" key="1">
    <source>
        <dbReference type="Pfam" id="PF15898"/>
    </source>
</evidence>
<name>A0A1B0B8W6_9MUSC</name>
<dbReference type="EMBL" id="JXJN01010088">
    <property type="status" value="NOT_ANNOTATED_CDS"/>
    <property type="molecule type" value="Genomic_DNA"/>
</dbReference>